<proteinExistence type="predicted"/>
<evidence type="ECO:0000313" key="2">
    <source>
        <dbReference type="EMBL" id="SJL18316.1"/>
    </source>
</evidence>
<dbReference type="AlphaFoldDB" id="A0A284SBG3"/>
<feature type="region of interest" description="Disordered" evidence="1">
    <location>
        <begin position="60"/>
        <end position="82"/>
    </location>
</feature>
<reference evidence="3" key="1">
    <citation type="journal article" date="2017" name="Nat. Ecol. Evol.">
        <title>Genome expansion and lineage-specific genetic innovations in the forest pathogenic fungi Armillaria.</title>
        <authorList>
            <person name="Sipos G."/>
            <person name="Prasanna A.N."/>
            <person name="Walter M.C."/>
            <person name="O'Connor E."/>
            <person name="Balint B."/>
            <person name="Krizsan K."/>
            <person name="Kiss B."/>
            <person name="Hess J."/>
            <person name="Varga T."/>
            <person name="Slot J."/>
            <person name="Riley R."/>
            <person name="Boka B."/>
            <person name="Rigling D."/>
            <person name="Barry K."/>
            <person name="Lee J."/>
            <person name="Mihaltcheva S."/>
            <person name="LaButti K."/>
            <person name="Lipzen A."/>
            <person name="Waldron R."/>
            <person name="Moloney N.M."/>
            <person name="Sperisen C."/>
            <person name="Kredics L."/>
            <person name="Vagvoelgyi C."/>
            <person name="Patrignani A."/>
            <person name="Fitzpatrick D."/>
            <person name="Nagy I."/>
            <person name="Doyle S."/>
            <person name="Anderson J.B."/>
            <person name="Grigoriev I.V."/>
            <person name="Gueldener U."/>
            <person name="Muensterkoetter M."/>
            <person name="Nagy L.G."/>
        </authorList>
    </citation>
    <scope>NUCLEOTIDE SEQUENCE [LARGE SCALE GENOMIC DNA]</scope>
    <source>
        <strain evidence="3">C18/9</strain>
    </source>
</reference>
<keyword evidence="3" id="KW-1185">Reference proteome</keyword>
<sequence>MVQVSSSKQAGKAVQSAVDVDVLLELILSMRLDREQTYELVDALLQADDFEAVAAAAMDGEADHTTDDDKGPSSTSRCRHTPHQEMVAPTPAPALAPVVAPVVTAVAMPVSIPVAAPVAPVIAPAPARAPTPIVAPVPIPIATPVIAPVLAPIPIPVTVPIITPVPVDVLSNSEWQKTSGRK</sequence>
<dbReference type="STRING" id="47428.A0A284SBG3"/>
<dbReference type="EMBL" id="FUEG01000057">
    <property type="protein sequence ID" value="SJL18316.1"/>
    <property type="molecule type" value="Genomic_DNA"/>
</dbReference>
<evidence type="ECO:0000256" key="1">
    <source>
        <dbReference type="SAM" id="MobiDB-lite"/>
    </source>
</evidence>
<accession>A0A284SBG3</accession>
<organism evidence="2 3">
    <name type="scientific">Armillaria ostoyae</name>
    <name type="common">Armillaria root rot fungus</name>
    <dbReference type="NCBI Taxonomy" id="47428"/>
    <lineage>
        <taxon>Eukaryota</taxon>
        <taxon>Fungi</taxon>
        <taxon>Dikarya</taxon>
        <taxon>Basidiomycota</taxon>
        <taxon>Agaricomycotina</taxon>
        <taxon>Agaricomycetes</taxon>
        <taxon>Agaricomycetidae</taxon>
        <taxon>Agaricales</taxon>
        <taxon>Marasmiineae</taxon>
        <taxon>Physalacriaceae</taxon>
        <taxon>Armillaria</taxon>
    </lineage>
</organism>
<dbReference type="Proteomes" id="UP000219338">
    <property type="component" value="Unassembled WGS sequence"/>
</dbReference>
<gene>
    <name evidence="2" type="ORF">ARMOST_21902</name>
</gene>
<name>A0A284SBG3_ARMOS</name>
<feature type="compositionally biased region" description="Basic and acidic residues" evidence="1">
    <location>
        <begin position="61"/>
        <end position="71"/>
    </location>
</feature>
<protein>
    <submittedName>
        <fullName evidence="2">Uncharacterized protein</fullName>
    </submittedName>
</protein>
<evidence type="ECO:0000313" key="3">
    <source>
        <dbReference type="Proteomes" id="UP000219338"/>
    </source>
</evidence>